<dbReference type="RefSeq" id="WP_060544234.1">
    <property type="nucleotide sequence ID" value="NZ_CP013195.1"/>
</dbReference>
<keyword evidence="2" id="KW-1185">Reference proteome</keyword>
<evidence type="ECO:0008006" key="3">
    <source>
        <dbReference type="Google" id="ProtNLM"/>
    </source>
</evidence>
<evidence type="ECO:0000313" key="1">
    <source>
        <dbReference type="EMBL" id="ALO48444.1"/>
    </source>
</evidence>
<reference evidence="2" key="1">
    <citation type="submission" date="2015-11" db="EMBL/GenBank/DDBJ databases">
        <authorList>
            <person name="Holder M.E."/>
            <person name="Ajami N.J."/>
            <person name="Petrosino J.F."/>
        </authorList>
    </citation>
    <scope>NUCLEOTIDE SEQUENCE [LARGE SCALE GENOMIC DNA]</scope>
    <source>
        <strain evidence="2">F0113</strain>
    </source>
</reference>
<dbReference type="Proteomes" id="UP000056252">
    <property type="component" value="Chromosome"/>
</dbReference>
<organism evidence="1 2">
    <name type="scientific">Hoylesella enoeca</name>
    <dbReference type="NCBI Taxonomy" id="76123"/>
    <lineage>
        <taxon>Bacteria</taxon>
        <taxon>Pseudomonadati</taxon>
        <taxon>Bacteroidota</taxon>
        <taxon>Bacteroidia</taxon>
        <taxon>Bacteroidales</taxon>
        <taxon>Prevotellaceae</taxon>
        <taxon>Hoylesella</taxon>
    </lineage>
</organism>
<protein>
    <recommendedName>
        <fullName evidence="3">Lipoprotein</fullName>
    </recommendedName>
</protein>
<dbReference type="OrthoDB" id="1078746at2"/>
<gene>
    <name evidence="1" type="ORF">AS203_04580</name>
</gene>
<evidence type="ECO:0000313" key="2">
    <source>
        <dbReference type="Proteomes" id="UP000056252"/>
    </source>
</evidence>
<dbReference type="STRING" id="76123.AS203_04580"/>
<proteinExistence type="predicted"/>
<dbReference type="AlphaFoldDB" id="A0A0S2KJI1"/>
<name>A0A0S2KJI1_9BACT</name>
<sequence length="252" mass="28608">MATRLYWIVYWLALPILTGCSSSPDKNIVLPFKLEKDYFEIFQGDTITVFIKNGSGDISVKHTGNLDVEYSRNMEDAKKLGQLNITGSKPLVETITLVDNQTKEVQQLMVKVIPPYVCLEKSKSSDPYWKGPAGIFLIEDAKRSFYMCNYAFRKYRYVGPALCHGTYDIVIKDNRPIILLLQSNNSKFVREFSLSEKSDKAIEVLHKLSLSTLLPGDESCELPLRLHDEKIGSSVTVGLLYKKECLPEKILE</sequence>
<dbReference type="EMBL" id="CP013195">
    <property type="protein sequence ID" value="ALO48444.1"/>
    <property type="molecule type" value="Genomic_DNA"/>
</dbReference>
<dbReference type="PROSITE" id="PS51257">
    <property type="entry name" value="PROKAR_LIPOPROTEIN"/>
    <property type="match status" value="1"/>
</dbReference>
<dbReference type="KEGG" id="peo:AS203_04580"/>
<dbReference type="eggNOG" id="ENOG502ZEW2">
    <property type="taxonomic scope" value="Bacteria"/>
</dbReference>
<accession>A0A0S2KJI1</accession>